<comment type="function">
    <text evidence="8">Required for box C/D snoRNAs accumulation involved in snoRNA processing, snoRNA transport to the nucleolus and ribosome biogenesis.</text>
</comment>
<dbReference type="PANTHER" id="PTHR13483:SF3">
    <property type="entry name" value="BOX C_D SNORNA PROTEIN 1"/>
    <property type="match status" value="1"/>
</dbReference>
<protein>
    <recommendedName>
        <fullName evidence="11">Box C/D snoRNA protein 1</fullName>
    </recommendedName>
    <alternativeName>
        <fullName evidence="12">Zinc finger HIT domain-containing protein 6</fullName>
    </alternativeName>
</protein>
<keyword evidence="17" id="KW-1185">Reference proteome</keyword>
<evidence type="ECO:0000256" key="12">
    <source>
        <dbReference type="ARBA" id="ARBA00077531"/>
    </source>
</evidence>
<reference evidence="16" key="1">
    <citation type="journal article" date="2021" name="Open Biol.">
        <title>Shared evolutionary footprints suggest mitochondrial oxidative damage underlies multiple complex I losses in fungi.</title>
        <authorList>
            <person name="Schikora-Tamarit M.A."/>
            <person name="Marcet-Houben M."/>
            <person name="Nosek J."/>
            <person name="Gabaldon T."/>
        </authorList>
    </citation>
    <scope>NUCLEOTIDE SEQUENCE</scope>
    <source>
        <strain evidence="16">CBS6341</strain>
    </source>
</reference>
<feature type="region of interest" description="Disordered" evidence="14">
    <location>
        <begin position="257"/>
        <end position="348"/>
    </location>
</feature>
<evidence type="ECO:0000256" key="13">
    <source>
        <dbReference type="PROSITE-ProRule" id="PRU00453"/>
    </source>
</evidence>
<evidence type="ECO:0000256" key="3">
    <source>
        <dbReference type="ARBA" id="ARBA00022553"/>
    </source>
</evidence>
<feature type="compositionally biased region" description="Acidic residues" evidence="14">
    <location>
        <begin position="298"/>
        <end position="310"/>
    </location>
</feature>
<dbReference type="SUPFAM" id="SSF144232">
    <property type="entry name" value="HIT/MYND zinc finger-like"/>
    <property type="match status" value="1"/>
</dbReference>
<dbReference type="Gene3D" id="3.30.60.190">
    <property type="match status" value="1"/>
</dbReference>
<evidence type="ECO:0000256" key="11">
    <source>
        <dbReference type="ARBA" id="ARBA00068630"/>
    </source>
</evidence>
<organism evidence="16 17">
    <name type="scientific">Wickerhamomyces mucosus</name>
    <dbReference type="NCBI Taxonomy" id="1378264"/>
    <lineage>
        <taxon>Eukaryota</taxon>
        <taxon>Fungi</taxon>
        <taxon>Dikarya</taxon>
        <taxon>Ascomycota</taxon>
        <taxon>Saccharomycotina</taxon>
        <taxon>Saccharomycetes</taxon>
        <taxon>Phaffomycetales</taxon>
        <taxon>Wickerhamomycetaceae</taxon>
        <taxon>Wickerhamomyces</taxon>
    </lineage>
</organism>
<evidence type="ECO:0000256" key="9">
    <source>
        <dbReference type="ARBA" id="ARBA00049654"/>
    </source>
</evidence>
<dbReference type="Proteomes" id="UP000769528">
    <property type="component" value="Unassembled WGS sequence"/>
</dbReference>
<feature type="domain" description="HIT-type" evidence="15">
    <location>
        <begin position="9"/>
        <end position="43"/>
    </location>
</feature>
<keyword evidence="3" id="KW-0597">Phosphoprotein</keyword>
<keyword evidence="2" id="KW-0690">Ribosome biogenesis</keyword>
<evidence type="ECO:0000256" key="2">
    <source>
        <dbReference type="ARBA" id="ARBA00022517"/>
    </source>
</evidence>
<keyword evidence="1" id="KW-1017">Isopeptide bond</keyword>
<keyword evidence="4" id="KW-0479">Metal-binding</keyword>
<evidence type="ECO:0000256" key="1">
    <source>
        <dbReference type="ARBA" id="ARBA00022499"/>
    </source>
</evidence>
<comment type="caution">
    <text evidence="16">The sequence shown here is derived from an EMBL/GenBank/DDBJ whole genome shotgun (WGS) entry which is preliminary data.</text>
</comment>
<dbReference type="FunFam" id="3.30.60.190:FF:000001">
    <property type="entry name" value="box C/D snoRNA protein 1"/>
    <property type="match status" value="1"/>
</dbReference>
<evidence type="ECO:0000259" key="15">
    <source>
        <dbReference type="PROSITE" id="PS51083"/>
    </source>
</evidence>
<evidence type="ECO:0000256" key="4">
    <source>
        <dbReference type="ARBA" id="ARBA00022723"/>
    </source>
</evidence>
<evidence type="ECO:0000313" key="16">
    <source>
        <dbReference type="EMBL" id="KAH3673275.1"/>
    </source>
</evidence>
<dbReference type="CDD" id="cd23023">
    <property type="entry name" value="zf-HIT_BCD1"/>
    <property type="match status" value="1"/>
</dbReference>
<dbReference type="OrthoDB" id="272357at2759"/>
<evidence type="ECO:0000256" key="6">
    <source>
        <dbReference type="ARBA" id="ARBA00022833"/>
    </source>
</evidence>
<evidence type="ECO:0000256" key="5">
    <source>
        <dbReference type="ARBA" id="ARBA00022771"/>
    </source>
</evidence>
<dbReference type="Pfam" id="PF04438">
    <property type="entry name" value="zf-HIT"/>
    <property type="match status" value="1"/>
</dbReference>
<dbReference type="GO" id="GO:0000492">
    <property type="term" value="P:box C/D snoRNP assembly"/>
    <property type="evidence" value="ECO:0007669"/>
    <property type="project" value="TreeGrafter"/>
</dbReference>
<dbReference type="EMBL" id="JAEUBF010001028">
    <property type="protein sequence ID" value="KAH3673275.1"/>
    <property type="molecule type" value="Genomic_DNA"/>
</dbReference>
<dbReference type="GO" id="GO:0008270">
    <property type="term" value="F:zinc ion binding"/>
    <property type="evidence" value="ECO:0007669"/>
    <property type="project" value="UniProtKB-UniRule"/>
</dbReference>
<name>A0A9P8PKK8_9ASCO</name>
<dbReference type="GO" id="GO:0000463">
    <property type="term" value="P:maturation of LSU-rRNA from tricistronic rRNA transcript (SSU-rRNA, 5.8S rRNA, LSU-rRNA)"/>
    <property type="evidence" value="ECO:0007669"/>
    <property type="project" value="TreeGrafter"/>
</dbReference>
<keyword evidence="5 13" id="KW-0863">Zinc-finger</keyword>
<gene>
    <name evidence="16" type="ORF">WICMUC_003734</name>
</gene>
<evidence type="ECO:0000256" key="8">
    <source>
        <dbReference type="ARBA" id="ARBA00049598"/>
    </source>
</evidence>
<evidence type="ECO:0000256" key="10">
    <source>
        <dbReference type="ARBA" id="ARBA00061949"/>
    </source>
</evidence>
<comment type="subunit">
    <text evidence="10">Interacts with FBL, SNU13, NOP58, NUFIP1, RUVBL1, RUVBL2 and TAF9. Interacts (via HIT-type zinc finger) with the RUVBL1/RUVBL2 complex in the presence of ADP.</text>
</comment>
<reference evidence="16" key="2">
    <citation type="submission" date="2021-01" db="EMBL/GenBank/DDBJ databases">
        <authorList>
            <person name="Schikora-Tamarit M.A."/>
        </authorList>
    </citation>
    <scope>NUCLEOTIDE SEQUENCE</scope>
    <source>
        <strain evidence="16">CBS6341</strain>
    </source>
</reference>
<dbReference type="AlphaFoldDB" id="A0A9P8PKK8"/>
<evidence type="ECO:0000313" key="17">
    <source>
        <dbReference type="Proteomes" id="UP000769528"/>
    </source>
</evidence>
<dbReference type="Pfam" id="PF25790">
    <property type="entry name" value="BCD1"/>
    <property type="match status" value="1"/>
</dbReference>
<dbReference type="InterPro" id="IPR051639">
    <property type="entry name" value="BCD1"/>
</dbReference>
<evidence type="ECO:0000256" key="7">
    <source>
        <dbReference type="ARBA" id="ARBA00022843"/>
    </source>
</evidence>
<dbReference type="PROSITE" id="PS51083">
    <property type="entry name" value="ZF_HIT"/>
    <property type="match status" value="1"/>
</dbReference>
<dbReference type="InterPro" id="IPR007529">
    <property type="entry name" value="Znf_HIT"/>
</dbReference>
<dbReference type="GO" id="GO:0005634">
    <property type="term" value="C:nucleus"/>
    <property type="evidence" value="ECO:0007669"/>
    <property type="project" value="TreeGrafter"/>
</dbReference>
<feature type="compositionally biased region" description="Basic and acidic residues" evidence="14">
    <location>
        <begin position="317"/>
        <end position="327"/>
    </location>
</feature>
<comment type="similarity">
    <text evidence="9">Belongs to the BCD1 family.</text>
</comment>
<sequence length="348" mass="40330">MNDNISNQCQICLENPFKYRCPKCQTKSCSLTCVKIHKEQTQCDGKLNNTEFIKRQDFEKCELLVQRDYNFLTNLNRTITISKQDVRTKHKKILMNYNGNYNIQSNKRFQKNPISQNFEKSNERIIIRRGVNVKLLPKGMSRSSMNKSSWDKKKDTFVWTIEFIYLESETGKEIIRFYNYRVAENTILKDCLPSKIKDMFKPDEDMVFFFKMINTSVKSPKLKHWTNDKPLGILLKDETVIEFPTVIVSNKREIKGYEEYDSDDDNNNSDNDNDNDSESDSESDSDSSDSSDSSSGEDSSDDNDDNDQPEESSSKPQIKDIVDDDNPKSITTVTEETTSKLGRVKTDN</sequence>
<proteinExistence type="inferred from homology"/>
<keyword evidence="7" id="KW-0832">Ubl conjugation</keyword>
<feature type="compositionally biased region" description="Polar residues" evidence="14">
    <location>
        <begin position="328"/>
        <end position="340"/>
    </location>
</feature>
<dbReference type="PANTHER" id="PTHR13483">
    <property type="entry name" value="BOX C_D SNORNA PROTEIN 1-RELATED"/>
    <property type="match status" value="1"/>
</dbReference>
<dbReference type="GO" id="GO:0048254">
    <property type="term" value="P:snoRNA localization"/>
    <property type="evidence" value="ECO:0007669"/>
    <property type="project" value="TreeGrafter"/>
</dbReference>
<accession>A0A9P8PKK8</accession>
<keyword evidence="6" id="KW-0862">Zinc</keyword>
<evidence type="ECO:0000256" key="14">
    <source>
        <dbReference type="SAM" id="MobiDB-lite"/>
    </source>
</evidence>
<feature type="compositionally biased region" description="Acidic residues" evidence="14">
    <location>
        <begin position="259"/>
        <end position="289"/>
    </location>
</feature>
<dbReference type="InterPro" id="IPR057721">
    <property type="entry name" value="BCD1_alpha/beta"/>
</dbReference>
<dbReference type="GO" id="GO:0070761">
    <property type="term" value="C:pre-snoRNP complex"/>
    <property type="evidence" value="ECO:0007669"/>
    <property type="project" value="TreeGrafter"/>
</dbReference>